<feature type="binding site" evidence="6">
    <location>
        <position position="249"/>
    </location>
    <ligand>
        <name>Mg(2+)</name>
        <dbReference type="ChEBI" id="CHEBI:18420"/>
        <label>1</label>
    </ligand>
</feature>
<evidence type="ECO:0000256" key="4">
    <source>
        <dbReference type="ARBA" id="ARBA00022842"/>
    </source>
</evidence>
<dbReference type="PANTHER" id="PTHR43250">
    <property type="entry name" value="EXODEOXYRIBONUCLEASE III"/>
    <property type="match status" value="1"/>
</dbReference>
<protein>
    <submittedName>
        <fullName evidence="9">Exodeoxyribonuclease III</fullName>
    </submittedName>
</protein>
<keyword evidence="6" id="KW-0464">Manganese</keyword>
<accession>A0A2D2Q5Q9</accession>
<keyword evidence="10" id="KW-1185">Reference proteome</keyword>
<evidence type="ECO:0000313" key="10">
    <source>
        <dbReference type="Proteomes" id="UP000231057"/>
    </source>
</evidence>
<feature type="site" description="Important for catalytic activity" evidence="7">
    <location>
        <position position="220"/>
    </location>
</feature>
<gene>
    <name evidence="9" type="ORF">BRW62_08950</name>
</gene>
<dbReference type="CDD" id="cd09086">
    <property type="entry name" value="ExoIII-like_AP-endo"/>
    <property type="match status" value="1"/>
</dbReference>
<evidence type="ECO:0000256" key="2">
    <source>
        <dbReference type="ARBA" id="ARBA00022723"/>
    </source>
</evidence>
<dbReference type="KEGG" id="slw:BRW62_08950"/>
<evidence type="ECO:0000256" key="6">
    <source>
        <dbReference type="PIRSR" id="PIRSR604808-2"/>
    </source>
</evidence>
<feature type="binding site" evidence="6">
    <location>
        <position position="7"/>
    </location>
    <ligand>
        <name>Mg(2+)</name>
        <dbReference type="ChEBI" id="CHEBI:18420"/>
        <label>1</label>
    </ligand>
</feature>
<feature type="binding site" evidence="6">
    <location>
        <position position="250"/>
    </location>
    <ligand>
        <name>Mg(2+)</name>
        <dbReference type="ChEBI" id="CHEBI:18420"/>
        <label>1</label>
    </ligand>
</feature>
<dbReference type="InterPro" id="IPR004808">
    <property type="entry name" value="AP_endonuc_1"/>
</dbReference>
<feature type="binding site" evidence="6">
    <location>
        <position position="151"/>
    </location>
    <ligand>
        <name>Mg(2+)</name>
        <dbReference type="ChEBI" id="CHEBI:18420"/>
        <label>1</label>
    </ligand>
</feature>
<dbReference type="RefSeq" id="WP_198406251.1">
    <property type="nucleotide sequence ID" value="NZ_CP018092.1"/>
</dbReference>
<dbReference type="InterPro" id="IPR037493">
    <property type="entry name" value="ExoIII-like"/>
</dbReference>
<dbReference type="NCBIfam" id="TIGR00633">
    <property type="entry name" value="xth"/>
    <property type="match status" value="1"/>
</dbReference>
<feature type="binding site" evidence="6">
    <location>
        <position position="149"/>
    </location>
    <ligand>
        <name>Mg(2+)</name>
        <dbReference type="ChEBI" id="CHEBI:18420"/>
        <label>1</label>
    </ligand>
</feature>
<dbReference type="PROSITE" id="PS51435">
    <property type="entry name" value="AP_NUCLEASE_F1_4"/>
    <property type="match status" value="1"/>
</dbReference>
<evidence type="ECO:0000256" key="5">
    <source>
        <dbReference type="PIRSR" id="PIRSR604808-1"/>
    </source>
</evidence>
<dbReference type="GO" id="GO:0008311">
    <property type="term" value="F:double-stranded DNA 3'-5' DNA exonuclease activity"/>
    <property type="evidence" value="ECO:0007669"/>
    <property type="project" value="InterPro"/>
</dbReference>
<comment type="cofactor">
    <cofactor evidence="6">
        <name>Mg(2+)</name>
        <dbReference type="ChEBI" id="CHEBI:18420"/>
    </cofactor>
    <cofactor evidence="6">
        <name>Mn(2+)</name>
        <dbReference type="ChEBI" id="CHEBI:29035"/>
    </cofactor>
    <text evidence="6">Probably binds two magnesium or manganese ions per subunit.</text>
</comment>
<dbReference type="SUPFAM" id="SSF56219">
    <property type="entry name" value="DNase I-like"/>
    <property type="match status" value="1"/>
</dbReference>
<name>A0A2D2Q5Q9_PARLV</name>
<comment type="similarity">
    <text evidence="1">Belongs to the DNA repair enzymes AP/ExoA family.</text>
</comment>
<proteinExistence type="inferred from homology"/>
<evidence type="ECO:0000256" key="1">
    <source>
        <dbReference type="ARBA" id="ARBA00007092"/>
    </source>
</evidence>
<feature type="site" description="Transition state stabilizer" evidence="7">
    <location>
        <position position="151"/>
    </location>
</feature>
<sequence>MQIATWNVNSIRTRLDHVCQWLDATGVDYLCLQETKVVDAEFPRHAFLERGYFVYCSGQKAYNGVAIISRQPLAAVEAGFAPHLPTQADLDDQKRLIRAQLAPDLTLVNVYIPNGGEYASEKYHYKLRWLVGLYNYLQQLRGEVILCGDFNIAPEDKDLFDASDRATKVGATDAEREQLAAIRALGFCDAFRHFTDAAGHYSWWDYRAGAFRRNHGWRIDHLYITTGLKQRAQACRIDVAPRRLPKPSDHAPVILTIE</sequence>
<dbReference type="AlphaFoldDB" id="A0A2D2Q5Q9"/>
<evidence type="ECO:0000313" key="9">
    <source>
        <dbReference type="EMBL" id="ATS19587.1"/>
    </source>
</evidence>
<feature type="domain" description="Endonuclease/exonuclease/phosphatase" evidence="8">
    <location>
        <begin position="4"/>
        <end position="250"/>
    </location>
</feature>
<feature type="binding site" evidence="6">
    <location>
        <position position="34"/>
    </location>
    <ligand>
        <name>Mg(2+)</name>
        <dbReference type="ChEBI" id="CHEBI:18420"/>
        <label>1</label>
    </ligand>
</feature>
<organism evidence="9 10">
    <name type="scientific">Parathermosynechococcus lividus PCC 6715</name>
    <dbReference type="NCBI Taxonomy" id="1917166"/>
    <lineage>
        <taxon>Bacteria</taxon>
        <taxon>Bacillati</taxon>
        <taxon>Cyanobacteriota</taxon>
        <taxon>Cyanophyceae</taxon>
        <taxon>Acaryochloridales</taxon>
        <taxon>Thermosynechococcaceae</taxon>
        <taxon>Parathermosynechococcus</taxon>
    </lineage>
</organism>
<dbReference type="PANTHER" id="PTHR43250:SF2">
    <property type="entry name" value="EXODEOXYRIBONUCLEASE III"/>
    <property type="match status" value="1"/>
</dbReference>
<feature type="site" description="Interaction with DNA substrate" evidence="7">
    <location>
        <position position="250"/>
    </location>
</feature>
<keyword evidence="2 6" id="KW-0479">Metal-binding</keyword>
<dbReference type="Gene3D" id="3.60.10.10">
    <property type="entry name" value="Endonuclease/exonuclease/phosphatase"/>
    <property type="match status" value="1"/>
</dbReference>
<evidence type="ECO:0000256" key="7">
    <source>
        <dbReference type="PIRSR" id="PIRSR604808-3"/>
    </source>
</evidence>
<keyword evidence="3" id="KW-0378">Hydrolase</keyword>
<reference evidence="10" key="2">
    <citation type="journal article" date="2022" name="Front. Microbiol.">
        <title>Comparative Genomic Analysis Revealed Distinct Molecular Components and Organization of CO2-Concentrating Mechanism in Thermophilic Cyanobacteria.</title>
        <authorList>
            <person name="Tang J."/>
            <person name="Zhou H."/>
            <person name="Yao D."/>
            <person name="Riaz S."/>
            <person name="You D."/>
            <person name="Klepacz-Smolka A."/>
            <person name="Daroch M."/>
        </authorList>
    </citation>
    <scope>NUCLEOTIDE SEQUENCE [LARGE SCALE GENOMIC DNA]</scope>
    <source>
        <strain evidence="10">PCC 6715</strain>
    </source>
</reference>
<dbReference type="NCBIfam" id="TIGR00195">
    <property type="entry name" value="exoDNase_III"/>
    <property type="match status" value="1"/>
</dbReference>
<dbReference type="Pfam" id="PF03372">
    <property type="entry name" value="Exo_endo_phos"/>
    <property type="match status" value="1"/>
</dbReference>
<dbReference type="GO" id="GO:0046872">
    <property type="term" value="F:metal ion binding"/>
    <property type="evidence" value="ECO:0007669"/>
    <property type="project" value="UniProtKB-KW"/>
</dbReference>
<feature type="active site" evidence="5">
    <location>
        <position position="111"/>
    </location>
</feature>
<keyword evidence="4 6" id="KW-0460">Magnesium</keyword>
<dbReference type="Proteomes" id="UP000231057">
    <property type="component" value="Chromosome"/>
</dbReference>
<feature type="active site" description="Proton acceptor" evidence="5">
    <location>
        <position position="250"/>
    </location>
</feature>
<dbReference type="EMBL" id="CP018092">
    <property type="protein sequence ID" value="ATS19587.1"/>
    <property type="molecule type" value="Genomic_DNA"/>
</dbReference>
<feature type="active site" description="Proton donor/acceptor" evidence="5">
    <location>
        <position position="149"/>
    </location>
</feature>
<reference evidence="9 10" key="1">
    <citation type="submission" date="2016-11" db="EMBL/GenBank/DDBJ databases">
        <title>Complete genome sequence of thermophilic cyanobacteria strain Synechococcus sp. PCC6715.</title>
        <authorList>
            <person name="Tang J."/>
            <person name="Daroch M."/>
            <person name="Liang Y."/>
            <person name="Jiang D."/>
            <person name="Shah M."/>
        </authorList>
    </citation>
    <scope>NUCLEOTIDE SEQUENCE [LARGE SCALE GENOMIC DNA]</scope>
    <source>
        <strain evidence="9 10">PCC 6715</strain>
    </source>
</reference>
<dbReference type="GO" id="GO:0006281">
    <property type="term" value="P:DNA repair"/>
    <property type="evidence" value="ECO:0007669"/>
    <property type="project" value="InterPro"/>
</dbReference>
<evidence type="ECO:0000259" key="8">
    <source>
        <dbReference type="Pfam" id="PF03372"/>
    </source>
</evidence>
<dbReference type="InterPro" id="IPR036691">
    <property type="entry name" value="Endo/exonu/phosph_ase_sf"/>
</dbReference>
<dbReference type="InterPro" id="IPR005135">
    <property type="entry name" value="Endo/exonuclease/phosphatase"/>
</dbReference>
<evidence type="ECO:0000256" key="3">
    <source>
        <dbReference type="ARBA" id="ARBA00022801"/>
    </source>
</evidence>